<dbReference type="EMBL" id="MFGA01000016">
    <property type="protein sequence ID" value="OGF21067.1"/>
    <property type="molecule type" value="Genomic_DNA"/>
</dbReference>
<dbReference type="GO" id="GO:0005737">
    <property type="term" value="C:cytoplasm"/>
    <property type="evidence" value="ECO:0007669"/>
    <property type="project" value="TreeGrafter"/>
</dbReference>
<dbReference type="Gene3D" id="3.40.140.10">
    <property type="entry name" value="Cytidine Deaminase, domain 2"/>
    <property type="match status" value="1"/>
</dbReference>
<dbReference type="PROSITE" id="PS51747">
    <property type="entry name" value="CYT_DCMP_DEAMINASES_2"/>
    <property type="match status" value="1"/>
</dbReference>
<protein>
    <recommendedName>
        <fullName evidence="4">CMP/dCMP-type deaminase domain-containing protein</fullName>
    </recommendedName>
</protein>
<proteinExistence type="predicted"/>
<dbReference type="GO" id="GO:0006220">
    <property type="term" value="P:pyrimidine nucleotide metabolic process"/>
    <property type="evidence" value="ECO:0007669"/>
    <property type="project" value="InterPro"/>
</dbReference>
<dbReference type="AlphaFoldDB" id="A0A1F5S302"/>
<keyword evidence="3" id="KW-0862">Zinc</keyword>
<feature type="binding site" evidence="3">
    <location>
        <position position="116"/>
    </location>
    <ligand>
        <name>Zn(2+)</name>
        <dbReference type="ChEBI" id="CHEBI:29105"/>
        <note>catalytic</note>
    </ligand>
</feature>
<feature type="binding site" evidence="3">
    <location>
        <position position="86"/>
    </location>
    <ligand>
        <name>Zn(2+)</name>
        <dbReference type="ChEBI" id="CHEBI:29105"/>
        <note>catalytic</note>
    </ligand>
</feature>
<comment type="cofactor">
    <cofactor evidence="3">
        <name>Zn(2+)</name>
        <dbReference type="ChEBI" id="CHEBI:29105"/>
    </cofactor>
</comment>
<dbReference type="PANTHER" id="PTHR11086:SF18">
    <property type="entry name" value="DEOXYCYTIDYLATE DEAMINASE"/>
    <property type="match status" value="1"/>
</dbReference>
<evidence type="ECO:0000256" key="1">
    <source>
        <dbReference type="ARBA" id="ARBA00022801"/>
    </source>
</evidence>
<reference evidence="5 6" key="1">
    <citation type="journal article" date="2016" name="Nat. Commun.">
        <title>Thousands of microbial genomes shed light on interconnected biogeochemical processes in an aquifer system.</title>
        <authorList>
            <person name="Anantharaman K."/>
            <person name="Brown C.T."/>
            <person name="Hug L.A."/>
            <person name="Sharon I."/>
            <person name="Castelle C.J."/>
            <person name="Probst A.J."/>
            <person name="Thomas B.C."/>
            <person name="Singh A."/>
            <person name="Wilkins M.J."/>
            <person name="Karaoz U."/>
            <person name="Brodie E.L."/>
            <person name="Williams K.H."/>
            <person name="Hubbard S.S."/>
            <person name="Banfield J.F."/>
        </authorList>
    </citation>
    <scope>NUCLEOTIDE SEQUENCE [LARGE SCALE GENOMIC DNA]</scope>
</reference>
<dbReference type="Proteomes" id="UP000177407">
    <property type="component" value="Unassembled WGS sequence"/>
</dbReference>
<dbReference type="SUPFAM" id="SSF53927">
    <property type="entry name" value="Cytidine deaminase-like"/>
    <property type="match status" value="1"/>
</dbReference>
<dbReference type="GO" id="GO:0004132">
    <property type="term" value="F:dCMP deaminase activity"/>
    <property type="evidence" value="ECO:0007669"/>
    <property type="project" value="InterPro"/>
</dbReference>
<keyword evidence="1" id="KW-0378">Hydrolase</keyword>
<dbReference type="InterPro" id="IPR015517">
    <property type="entry name" value="dCMP_deaminase-rel"/>
</dbReference>
<feature type="active site" description="Proton donor" evidence="2">
    <location>
        <position position="88"/>
    </location>
</feature>
<accession>A0A1F5S302</accession>
<dbReference type="InterPro" id="IPR016193">
    <property type="entry name" value="Cytidine_deaminase-like"/>
</dbReference>
<dbReference type="InterPro" id="IPR016473">
    <property type="entry name" value="dCMP_deaminase"/>
</dbReference>
<feature type="binding site" evidence="3">
    <location>
        <position position="113"/>
    </location>
    <ligand>
        <name>Zn(2+)</name>
        <dbReference type="ChEBI" id="CHEBI:29105"/>
        <note>catalytic</note>
    </ligand>
</feature>
<dbReference type="InterPro" id="IPR002125">
    <property type="entry name" value="CMP_dCMP_dom"/>
</dbReference>
<organism evidence="5 6">
    <name type="scientific">Candidatus Falkowbacteria bacterium RIFOXYA2_FULL_38_12</name>
    <dbReference type="NCBI Taxonomy" id="1797993"/>
    <lineage>
        <taxon>Bacteria</taxon>
        <taxon>Candidatus Falkowiibacteriota</taxon>
    </lineage>
</organism>
<evidence type="ECO:0000313" key="5">
    <source>
        <dbReference type="EMBL" id="OGF21067.1"/>
    </source>
</evidence>
<name>A0A1F5S302_9BACT</name>
<dbReference type="PIRSF" id="PIRSF006019">
    <property type="entry name" value="dCMP_deaminase"/>
    <property type="match status" value="1"/>
</dbReference>
<dbReference type="Pfam" id="PF00383">
    <property type="entry name" value="dCMP_cyt_deam_1"/>
    <property type="match status" value="1"/>
</dbReference>
<evidence type="ECO:0000256" key="3">
    <source>
        <dbReference type="PIRSR" id="PIRSR006019-2"/>
    </source>
</evidence>
<sequence length="178" mass="19911">MSNLQNPRKNRLSWDETFMNMALILAQRTACKYHTAGVVLVDENKRIVSVGYNGPTAGDEHCLEVGCAKVDGDPITGKLKRCRGAHAEINSIINAQDARRLTGSTVYTALYPCYDCMKAFNNVGVKEIVYFEKYERIKTGGEGKEEENEAQELADKRGIIIRKYDGKVYCDIDFTASN</sequence>
<feature type="domain" description="CMP/dCMP-type deaminase" evidence="4">
    <location>
        <begin position="13"/>
        <end position="145"/>
    </location>
</feature>
<dbReference type="PANTHER" id="PTHR11086">
    <property type="entry name" value="DEOXYCYTIDYLATE DEAMINASE-RELATED"/>
    <property type="match status" value="1"/>
</dbReference>
<dbReference type="GO" id="GO:0008270">
    <property type="term" value="F:zinc ion binding"/>
    <property type="evidence" value="ECO:0007669"/>
    <property type="project" value="InterPro"/>
</dbReference>
<evidence type="ECO:0000313" key="6">
    <source>
        <dbReference type="Proteomes" id="UP000177407"/>
    </source>
</evidence>
<evidence type="ECO:0000256" key="2">
    <source>
        <dbReference type="PIRSR" id="PIRSR006019-1"/>
    </source>
</evidence>
<gene>
    <name evidence="5" type="ORF">A2257_01480</name>
</gene>
<keyword evidence="3" id="KW-0479">Metal-binding</keyword>
<comment type="caution">
    <text evidence="5">The sequence shown here is derived from an EMBL/GenBank/DDBJ whole genome shotgun (WGS) entry which is preliminary data.</text>
</comment>
<evidence type="ECO:0000259" key="4">
    <source>
        <dbReference type="PROSITE" id="PS51747"/>
    </source>
</evidence>